<evidence type="ECO:0000256" key="12">
    <source>
        <dbReference type="ARBA" id="ARBA00060592"/>
    </source>
</evidence>
<name>U3CNK5_9VIBR</name>
<evidence type="ECO:0000256" key="6">
    <source>
        <dbReference type="ARBA" id="ARBA00022729"/>
    </source>
</evidence>
<keyword evidence="9 13" id="KW-0133">Cell shape</keyword>
<evidence type="ECO:0000259" key="14">
    <source>
        <dbReference type="PROSITE" id="PS51782"/>
    </source>
</evidence>
<dbReference type="PANTHER" id="PTHR30582">
    <property type="entry name" value="L,D-TRANSPEPTIDASE"/>
    <property type="match status" value="1"/>
</dbReference>
<proteinExistence type="inferred from homology"/>
<dbReference type="GO" id="GO:0008360">
    <property type="term" value="P:regulation of cell shape"/>
    <property type="evidence" value="ECO:0007669"/>
    <property type="project" value="UniProtKB-UniRule"/>
</dbReference>
<evidence type="ECO:0000256" key="9">
    <source>
        <dbReference type="ARBA" id="ARBA00022960"/>
    </source>
</evidence>
<dbReference type="GO" id="GO:0018104">
    <property type="term" value="P:peptidoglycan-protein cross-linking"/>
    <property type="evidence" value="ECO:0007669"/>
    <property type="project" value="TreeGrafter"/>
</dbReference>
<evidence type="ECO:0000256" key="4">
    <source>
        <dbReference type="ARBA" id="ARBA00022676"/>
    </source>
</evidence>
<keyword evidence="7" id="KW-0574">Periplasm</keyword>
<comment type="pathway">
    <text evidence="12">Glycan biosynthesis.</text>
</comment>
<evidence type="ECO:0000256" key="5">
    <source>
        <dbReference type="ARBA" id="ARBA00022679"/>
    </source>
</evidence>
<sequence length="316" mass="35030">MNAKSSIKRLDVLWSLVLFVSLCGQGAFAATYRLPVDGSHVAGKLQRHQVQAGETFALLAKEYDVGLLSLIAANRGVDPFLPDEGEVLTIPNRFILPSAKQEGIVVNLAELRLYYYDPDGEHVHVFPVGIGRIGRETPQMVTSISAMIEAPTWTPPQSIRMAYEEDGIELPDVVPAGPDNPLGEYAMRLRYGSGQYLIHGTNKDFGIGLRVSSGCIRMEPDDIQWLFERVGRGTRVQIVNQPIKMAVEPDSSVFIESHEPLTAKNGTKQTFDWPLELQIWLDSDQLANYSQTYSKVNGVIQIQTGMPIMVHDGSYD</sequence>
<keyword evidence="6" id="KW-0732">Signal</keyword>
<dbReference type="PROSITE" id="PS52029">
    <property type="entry name" value="LD_TPASE"/>
    <property type="match status" value="1"/>
</dbReference>
<evidence type="ECO:0000256" key="13">
    <source>
        <dbReference type="PROSITE-ProRule" id="PRU01373"/>
    </source>
</evidence>
<evidence type="ECO:0000256" key="10">
    <source>
        <dbReference type="ARBA" id="ARBA00022984"/>
    </source>
</evidence>
<evidence type="ECO:0000256" key="2">
    <source>
        <dbReference type="ARBA" id="ARBA00004752"/>
    </source>
</evidence>
<evidence type="ECO:0000256" key="3">
    <source>
        <dbReference type="ARBA" id="ARBA00005992"/>
    </source>
</evidence>
<dbReference type="SUPFAM" id="SSF141523">
    <property type="entry name" value="L,D-transpeptidase catalytic domain-like"/>
    <property type="match status" value="1"/>
</dbReference>
<dbReference type="GO" id="GO:0042597">
    <property type="term" value="C:periplasmic space"/>
    <property type="evidence" value="ECO:0007669"/>
    <property type="project" value="UniProtKB-SubCell"/>
</dbReference>
<feature type="domain" description="LysM" evidence="14">
    <location>
        <begin position="46"/>
        <end position="90"/>
    </location>
</feature>
<dbReference type="InterPro" id="IPR005490">
    <property type="entry name" value="LD_TPept_cat_dom"/>
</dbReference>
<keyword evidence="10 13" id="KW-0573">Peptidoglycan synthesis</keyword>
<feature type="active site" description="Proton donor/acceptor" evidence="13">
    <location>
        <position position="199"/>
    </location>
</feature>
<dbReference type="GO" id="GO:0071555">
    <property type="term" value="P:cell wall organization"/>
    <property type="evidence" value="ECO:0007669"/>
    <property type="project" value="UniProtKB-UniRule"/>
</dbReference>
<dbReference type="UniPathway" id="UPA00219"/>
<comment type="similarity">
    <text evidence="3">Belongs to the YkuD family.</text>
</comment>
<comment type="subcellular location">
    <subcellularLocation>
        <location evidence="1">Periplasm</location>
    </subcellularLocation>
</comment>
<dbReference type="CDD" id="cd00118">
    <property type="entry name" value="LysM"/>
    <property type="match status" value="1"/>
</dbReference>
<evidence type="ECO:0000256" key="1">
    <source>
        <dbReference type="ARBA" id="ARBA00004418"/>
    </source>
</evidence>
<evidence type="ECO:0000256" key="11">
    <source>
        <dbReference type="ARBA" id="ARBA00023316"/>
    </source>
</evidence>
<evidence type="ECO:0000259" key="15">
    <source>
        <dbReference type="PROSITE" id="PS52029"/>
    </source>
</evidence>
<dbReference type="EMBL" id="BATM01000019">
    <property type="protein sequence ID" value="GAD79703.1"/>
    <property type="molecule type" value="Genomic_DNA"/>
</dbReference>
<accession>U3CNK5</accession>
<comment type="pathway">
    <text evidence="2 13">Cell wall biogenesis; peptidoglycan biosynthesis.</text>
</comment>
<dbReference type="GO" id="GO:0005576">
    <property type="term" value="C:extracellular region"/>
    <property type="evidence" value="ECO:0007669"/>
    <property type="project" value="TreeGrafter"/>
</dbReference>
<protein>
    <submittedName>
        <fullName evidence="16">Putative L,D-transpeptidase</fullName>
    </submittedName>
</protein>
<keyword evidence="4" id="KW-0328">Glycosyltransferase</keyword>
<dbReference type="Pfam" id="PF17969">
    <property type="entry name" value="Ldt_C"/>
    <property type="match status" value="1"/>
</dbReference>
<dbReference type="SUPFAM" id="SSF54106">
    <property type="entry name" value="LysM domain"/>
    <property type="match status" value="1"/>
</dbReference>
<dbReference type="InterPro" id="IPR036779">
    <property type="entry name" value="LysM_dom_sf"/>
</dbReference>
<dbReference type="OrthoDB" id="9787225at2"/>
<keyword evidence="17" id="KW-1185">Reference proteome</keyword>
<dbReference type="Gene3D" id="3.10.350.10">
    <property type="entry name" value="LysM domain"/>
    <property type="match status" value="1"/>
</dbReference>
<dbReference type="Gene3D" id="2.40.440.10">
    <property type="entry name" value="L,D-transpeptidase catalytic domain-like"/>
    <property type="match status" value="1"/>
</dbReference>
<dbReference type="PANTHER" id="PTHR30582:SF24">
    <property type="entry name" value="L,D-TRANSPEPTIDASE ERFK_SRFK-RELATED"/>
    <property type="match status" value="1"/>
</dbReference>
<feature type="active site" description="Nucleophile" evidence="13">
    <location>
        <position position="215"/>
    </location>
</feature>
<keyword evidence="8" id="KW-0378">Hydrolase</keyword>
<reference evidence="16 17" key="1">
    <citation type="submission" date="2013-09" db="EMBL/GenBank/DDBJ databases">
        <title>Whole genome shotgun sequence of Vibrio ezurae NBRC 102218.</title>
        <authorList>
            <person name="Yoshida I."/>
            <person name="Hosoyama A."/>
            <person name="Numata M."/>
            <person name="Hashimoto M."/>
            <person name="Hosoyama Y."/>
            <person name="Tsuchikane K."/>
            <person name="Noguchi M."/>
            <person name="Hirakata S."/>
            <person name="Ichikawa N."/>
            <person name="Ohji S."/>
            <person name="Yamazoe A."/>
            <person name="Fujita N."/>
        </authorList>
    </citation>
    <scope>NUCLEOTIDE SEQUENCE [LARGE SCALE GENOMIC DNA]</scope>
    <source>
        <strain evidence="16 17">NBRC 102218</strain>
    </source>
</reference>
<dbReference type="InterPro" id="IPR018392">
    <property type="entry name" value="LysM"/>
</dbReference>
<feature type="domain" description="L,D-TPase catalytic" evidence="15">
    <location>
        <begin position="102"/>
        <end position="239"/>
    </location>
</feature>
<dbReference type="AlphaFoldDB" id="U3CNK5"/>
<dbReference type="InterPro" id="IPR041597">
    <property type="entry name" value="Ldt_C"/>
</dbReference>
<evidence type="ECO:0000256" key="7">
    <source>
        <dbReference type="ARBA" id="ARBA00022764"/>
    </source>
</evidence>
<keyword evidence="11 13" id="KW-0961">Cell wall biogenesis/degradation</keyword>
<dbReference type="InterPro" id="IPR050979">
    <property type="entry name" value="LD-transpeptidase"/>
</dbReference>
<dbReference type="Proteomes" id="UP000016562">
    <property type="component" value="Unassembled WGS sequence"/>
</dbReference>
<dbReference type="FunFam" id="2.40.440.10:FF:000001">
    <property type="entry name" value="L,D-transpeptidase YbiS"/>
    <property type="match status" value="1"/>
</dbReference>
<keyword evidence="5" id="KW-0808">Transferase</keyword>
<comment type="caution">
    <text evidence="16">The sequence shown here is derived from an EMBL/GenBank/DDBJ whole genome shotgun (WGS) entry which is preliminary data.</text>
</comment>
<dbReference type="PROSITE" id="PS51782">
    <property type="entry name" value="LYSM"/>
    <property type="match status" value="1"/>
</dbReference>
<dbReference type="InterPro" id="IPR038063">
    <property type="entry name" value="Transpep_catalytic_dom"/>
</dbReference>
<dbReference type="GO" id="GO:0016757">
    <property type="term" value="F:glycosyltransferase activity"/>
    <property type="evidence" value="ECO:0007669"/>
    <property type="project" value="UniProtKB-KW"/>
</dbReference>
<evidence type="ECO:0000313" key="16">
    <source>
        <dbReference type="EMBL" id="GAD79703.1"/>
    </source>
</evidence>
<dbReference type="RefSeq" id="WP_021713412.1">
    <property type="nucleotide sequence ID" value="NZ_BATM01000019.1"/>
</dbReference>
<dbReference type="GO" id="GO:0071972">
    <property type="term" value="F:peptidoglycan L,D-transpeptidase activity"/>
    <property type="evidence" value="ECO:0007669"/>
    <property type="project" value="UniProtKB-ARBA"/>
</dbReference>
<organism evidence="16 17">
    <name type="scientific">Vibrio ezurae NBRC 102218</name>
    <dbReference type="NCBI Taxonomy" id="1219080"/>
    <lineage>
        <taxon>Bacteria</taxon>
        <taxon>Pseudomonadati</taxon>
        <taxon>Pseudomonadota</taxon>
        <taxon>Gammaproteobacteria</taxon>
        <taxon>Vibrionales</taxon>
        <taxon>Vibrionaceae</taxon>
        <taxon>Vibrio</taxon>
    </lineage>
</organism>
<gene>
    <name evidence="16" type="ORF">VEZ01S_19_01180</name>
</gene>
<dbReference type="STRING" id="1219080.VEZ01S_19_01180"/>
<dbReference type="Pfam" id="PF03734">
    <property type="entry name" value="YkuD"/>
    <property type="match status" value="1"/>
</dbReference>
<evidence type="ECO:0000256" key="8">
    <source>
        <dbReference type="ARBA" id="ARBA00022801"/>
    </source>
</evidence>
<dbReference type="CDD" id="cd16913">
    <property type="entry name" value="YkuD_like"/>
    <property type="match status" value="1"/>
</dbReference>
<evidence type="ECO:0000313" key="17">
    <source>
        <dbReference type="Proteomes" id="UP000016562"/>
    </source>
</evidence>
<dbReference type="eggNOG" id="COG1376">
    <property type="taxonomic scope" value="Bacteria"/>
</dbReference>
<dbReference type="SMART" id="SM00257">
    <property type="entry name" value="LysM"/>
    <property type="match status" value="1"/>
</dbReference>